<dbReference type="Proteomes" id="UP000806077">
    <property type="component" value="Unassembled WGS sequence"/>
</dbReference>
<proteinExistence type="predicted"/>
<name>A0AAP1RFI3_9FLAO</name>
<evidence type="ECO:0008006" key="3">
    <source>
        <dbReference type="Google" id="ProtNLM"/>
    </source>
</evidence>
<accession>A0AAP1RFI3</accession>
<dbReference type="Gene3D" id="2.60.40.10">
    <property type="entry name" value="Immunoglobulins"/>
    <property type="match status" value="1"/>
</dbReference>
<sequence>MKIIKSIHILLGIFLFFMSTSIVSQTLLKPEIEFTSLCDNDIKKSTDYTVTFKYKTSAFADDNTFTVELSDANGTWNSPVNLATVATENDTFTFSRTFQLPKTFDKNYKIRLVATSPVMTSPDSESFYRLFNDRVLNNYEDVVLCDGATTELILDTDQQGAYTWYRDGSIITTTTDPFLEVSASGKYQVKIDYGACGFGKSTLINVVTFSETDAQINSPDVVEICGDEAHTFQANVTDTSYTYTWFLDNQEVQSSNSSTYTTPTVGQLGVYSLEIDTGVCVTTSNNVSLNQKNAPSFTITENTPLASVLLPGEAIDISITVNNAANFEVEWYKDDKRLFGVDGTSLNVNQPGTYIANVVETATGLCSSGLSSQPIRLLSVKRFEPVMITDDNYESCTATGVDLKLQQVNVIAQDDNEYVLTSEQLELLNYQWILDGVNIVDATDNKLTRSSYTQNGIYTLGISAGHLNNVSSSELDIKLIAKPAVVTSEPSSNSLCPGGIITYTIKDVVDGYTYQWFKNDDQTALATDVAEFVVDEIGTYTLKMTGFGCEKIIETLEVVLFDAAAIVVTPSEKVVLKEGESTAITASGAESYVWYEGENIDGMLLSTSETLEVTSLGFYTVVATAGACGIEKTIEVVAQDDQVIVPNIVTPNADGVNDTWSISNKYAFQPTISVQLYNANGKEIFKTNDYQNDWPFESLGNQRVFYYKIIKENILIKAGTISVLD</sequence>
<evidence type="ECO:0000313" key="2">
    <source>
        <dbReference type="Proteomes" id="UP000806077"/>
    </source>
</evidence>
<dbReference type="EMBL" id="WXXV01000005">
    <property type="protein sequence ID" value="MBE7694923.1"/>
    <property type="molecule type" value="Genomic_DNA"/>
</dbReference>
<reference evidence="1 2" key="1">
    <citation type="journal article" date="2020" name="Int. J. Syst. Evol. Microbiol.">
        <title>Tenacibaculum piscium sp. nov., isolated from skin ulcers of sea-farmed fish, and description of Tenacibaculum finnmarkense sp. nov. with subdivision into genomovars finnmarkense and ulcerans.</title>
        <authorList>
            <person name="Olsen A.B."/>
            <person name="Spilsberg B."/>
            <person name="Nilsen H.K."/>
            <person name="Lagesen K."/>
            <person name="Gulla S."/>
            <person name="Avendano-Herrera R."/>
            <person name="Irgang R."/>
            <person name="Duchaud E."/>
            <person name="Colquhoun D.J."/>
        </authorList>
    </citation>
    <scope>NUCLEOTIDE SEQUENCE [LARGE SCALE GENOMIC DNA]</scope>
    <source>
        <strain evidence="1 2">TNO037</strain>
    </source>
</reference>
<dbReference type="Pfam" id="PF13585">
    <property type="entry name" value="CHU_C"/>
    <property type="match status" value="1"/>
</dbReference>
<organism evidence="1 2">
    <name type="scientific">Tenacibaculum finnmarkense genomovar finnmarkense</name>
    <dbReference type="NCBI Taxonomy" id="1458503"/>
    <lineage>
        <taxon>Bacteria</taxon>
        <taxon>Pseudomonadati</taxon>
        <taxon>Bacteroidota</taxon>
        <taxon>Flavobacteriia</taxon>
        <taxon>Flavobacteriales</taxon>
        <taxon>Flavobacteriaceae</taxon>
        <taxon>Tenacibaculum</taxon>
        <taxon>Tenacibaculum finnmarkense</taxon>
    </lineage>
</organism>
<dbReference type="InterPro" id="IPR013783">
    <property type="entry name" value="Ig-like_fold"/>
</dbReference>
<keyword evidence="2" id="KW-1185">Reference proteome</keyword>
<gene>
    <name evidence="1" type="ORF">F7645_05720</name>
</gene>
<dbReference type="RefSeq" id="WP_180947592.1">
    <property type="nucleotide sequence ID" value="NZ_JAJHTL010000004.1"/>
</dbReference>
<evidence type="ECO:0000313" key="1">
    <source>
        <dbReference type="EMBL" id="MBE7694923.1"/>
    </source>
</evidence>
<comment type="caution">
    <text evidence="1">The sequence shown here is derived from an EMBL/GenBank/DDBJ whole genome shotgun (WGS) entry which is preliminary data.</text>
</comment>
<protein>
    <recommendedName>
        <fullName evidence="3">Adhesin SprC</fullName>
    </recommendedName>
</protein>
<dbReference type="AlphaFoldDB" id="A0AAP1RFI3"/>